<evidence type="ECO:0000313" key="2">
    <source>
        <dbReference type="Proteomes" id="UP000006023"/>
    </source>
</evidence>
<dbReference type="RefSeq" id="WP_005189240.1">
    <property type="nucleotide sequence ID" value="NZ_BAED01000051.1"/>
</dbReference>
<dbReference type="SUPFAM" id="SSF55961">
    <property type="entry name" value="Bet v1-like"/>
    <property type="match status" value="1"/>
</dbReference>
<sequence length="192" mass="21334">MTDITEDNAVLATVSVSRSWRRHAYEEDRVLYRDAPTVEVSTLIEGATGDQVWDLVTDINLPTRAAGELESTEWVGDPGVAVGARFRGTNSSEDMGTWIGECEITEVDPGRRWVWQVGPAGGDPWATWAFEVEPSSKGTIVRQWARLGPGPSRLSEFIATQPDKETRVIAHRLNTWREAMQANLTLIHTTLT</sequence>
<accession>G7GRY8</accession>
<dbReference type="EMBL" id="BAED01000051">
    <property type="protein sequence ID" value="GAB06363.1"/>
    <property type="molecule type" value="Genomic_DNA"/>
</dbReference>
<organism evidence="1 2">
    <name type="scientific">Gordonia amarae NBRC 15530</name>
    <dbReference type="NCBI Taxonomy" id="1075090"/>
    <lineage>
        <taxon>Bacteria</taxon>
        <taxon>Bacillati</taxon>
        <taxon>Actinomycetota</taxon>
        <taxon>Actinomycetes</taxon>
        <taxon>Mycobacteriales</taxon>
        <taxon>Gordoniaceae</taxon>
        <taxon>Gordonia</taxon>
    </lineage>
</organism>
<name>G7GRY8_9ACTN</name>
<dbReference type="CDD" id="cd07812">
    <property type="entry name" value="SRPBCC"/>
    <property type="match status" value="1"/>
</dbReference>
<comment type="caution">
    <text evidence="1">The sequence shown here is derived from an EMBL/GenBank/DDBJ whole genome shotgun (WGS) entry which is preliminary data.</text>
</comment>
<reference evidence="1 2" key="1">
    <citation type="submission" date="2011-11" db="EMBL/GenBank/DDBJ databases">
        <title>Whole genome shotgun sequence of Gordonia amarae NBRC 15530.</title>
        <authorList>
            <person name="Takarada H."/>
            <person name="Hosoyama A."/>
            <person name="Tsuchikane K."/>
            <person name="Katsumata H."/>
            <person name="Yamazaki S."/>
            <person name="Fujita N."/>
        </authorList>
    </citation>
    <scope>NUCLEOTIDE SEQUENCE [LARGE SCALE GENOMIC DNA]</scope>
    <source>
        <strain evidence="1 2">NBRC 15530</strain>
    </source>
</reference>
<dbReference type="Pfam" id="PF10604">
    <property type="entry name" value="Polyketide_cyc2"/>
    <property type="match status" value="1"/>
</dbReference>
<dbReference type="AlphaFoldDB" id="G7GRY8"/>
<dbReference type="InterPro" id="IPR019587">
    <property type="entry name" value="Polyketide_cyclase/dehydratase"/>
</dbReference>
<dbReference type="Proteomes" id="UP000006023">
    <property type="component" value="Unassembled WGS sequence"/>
</dbReference>
<protein>
    <submittedName>
        <fullName evidence="1">Putative oxidoreductase</fullName>
    </submittedName>
</protein>
<dbReference type="InterPro" id="IPR023393">
    <property type="entry name" value="START-like_dom_sf"/>
</dbReference>
<dbReference type="STRING" id="1075090.GOAMR_51_00190"/>
<dbReference type="eggNOG" id="COG3832">
    <property type="taxonomic scope" value="Bacteria"/>
</dbReference>
<evidence type="ECO:0000313" key="1">
    <source>
        <dbReference type="EMBL" id="GAB06363.1"/>
    </source>
</evidence>
<proteinExistence type="predicted"/>
<keyword evidence="2" id="KW-1185">Reference proteome</keyword>
<gene>
    <name evidence="1" type="ORF">GOAMR_51_00190</name>
</gene>
<dbReference type="Gene3D" id="3.30.530.20">
    <property type="match status" value="1"/>
</dbReference>